<feature type="transmembrane region" description="Helical" evidence="1">
    <location>
        <begin position="136"/>
        <end position="158"/>
    </location>
</feature>
<feature type="transmembrane region" description="Helical" evidence="1">
    <location>
        <begin position="95"/>
        <end position="116"/>
    </location>
</feature>
<gene>
    <name evidence="2" type="ORF">COR50_00215</name>
</gene>
<feature type="transmembrane region" description="Helical" evidence="1">
    <location>
        <begin position="195"/>
        <end position="215"/>
    </location>
</feature>
<keyword evidence="1" id="KW-0812">Transmembrane</keyword>
<protein>
    <submittedName>
        <fullName evidence="2">Uncharacterized protein</fullName>
    </submittedName>
</protein>
<proteinExistence type="predicted"/>
<keyword evidence="3" id="KW-1185">Reference proteome</keyword>
<keyword evidence="1" id="KW-0472">Membrane</keyword>
<accession>A0A291QP11</accession>
<dbReference type="Proteomes" id="UP000220133">
    <property type="component" value="Chromosome"/>
</dbReference>
<sequence length="244" mass="27685">MNNDFHKLYRGYSNAALINILQNPEQYPVAAVDAANEILEERNIPSDEHLDLFLESEISKGERPSSISFQELFQGNILKYFKKLLAPVTDKNDRILIIIFLSIFTINFLYLLFIYIRSIYTFIALPVSNNAIGSNSTILLITSITQLSLAILLILLIYTRRRWGWILMFAGALYSCIISGTTVNESHLYSRNAGVMIFALLLNGVIAFLLSRKALLRFYGISRTTQFITIMGCIALAVLRIIFL</sequence>
<evidence type="ECO:0000313" key="3">
    <source>
        <dbReference type="Proteomes" id="UP000220133"/>
    </source>
</evidence>
<feature type="transmembrane region" description="Helical" evidence="1">
    <location>
        <begin position="227"/>
        <end position="243"/>
    </location>
</feature>
<evidence type="ECO:0000256" key="1">
    <source>
        <dbReference type="SAM" id="Phobius"/>
    </source>
</evidence>
<organism evidence="2 3">
    <name type="scientific">Chitinophaga caeni</name>
    <dbReference type="NCBI Taxonomy" id="2029983"/>
    <lineage>
        <taxon>Bacteria</taxon>
        <taxon>Pseudomonadati</taxon>
        <taxon>Bacteroidota</taxon>
        <taxon>Chitinophagia</taxon>
        <taxon>Chitinophagales</taxon>
        <taxon>Chitinophagaceae</taxon>
        <taxon>Chitinophaga</taxon>
    </lineage>
</organism>
<evidence type="ECO:0000313" key="2">
    <source>
        <dbReference type="EMBL" id="ATL45708.1"/>
    </source>
</evidence>
<name>A0A291QP11_9BACT</name>
<keyword evidence="1" id="KW-1133">Transmembrane helix</keyword>
<reference evidence="2 3" key="1">
    <citation type="submission" date="2017-10" db="EMBL/GenBank/DDBJ databases">
        <title>Paenichitinophaga pekingensis gen. nov., sp. nov., isolated from activated sludge.</title>
        <authorList>
            <person name="Jin D."/>
            <person name="Kong X."/>
            <person name="Deng Y."/>
            <person name="Bai Z."/>
        </authorList>
    </citation>
    <scope>NUCLEOTIDE SEQUENCE [LARGE SCALE GENOMIC DNA]</scope>
    <source>
        <strain evidence="2 3">13</strain>
    </source>
</reference>
<dbReference type="KEGG" id="cbae:COR50_00215"/>
<dbReference type="AlphaFoldDB" id="A0A291QP11"/>
<feature type="transmembrane region" description="Helical" evidence="1">
    <location>
        <begin position="165"/>
        <end position="183"/>
    </location>
</feature>
<dbReference type="EMBL" id="CP023777">
    <property type="protein sequence ID" value="ATL45708.1"/>
    <property type="molecule type" value="Genomic_DNA"/>
</dbReference>